<keyword evidence="3 5" id="KW-1133">Transmembrane helix</keyword>
<dbReference type="Proteomes" id="UP000006352">
    <property type="component" value="Unassembled WGS sequence"/>
</dbReference>
<evidence type="ECO:0000313" key="6">
    <source>
        <dbReference type="EMBL" id="CCM05248.1"/>
    </source>
</evidence>
<keyword evidence="4 5" id="KW-0472">Membrane</keyword>
<feature type="transmembrane region" description="Helical" evidence="5">
    <location>
        <begin position="139"/>
        <end position="156"/>
    </location>
</feature>
<evidence type="ECO:0000256" key="1">
    <source>
        <dbReference type="ARBA" id="ARBA00004141"/>
    </source>
</evidence>
<dbReference type="STRING" id="599839.J4GEI1"/>
<protein>
    <submittedName>
        <fullName evidence="6">Uncharacterized protein</fullName>
    </submittedName>
</protein>
<accession>J4GEI1</accession>
<dbReference type="Gene3D" id="1.20.1250.20">
    <property type="entry name" value="MFS general substrate transporter like domains"/>
    <property type="match status" value="1"/>
</dbReference>
<dbReference type="InterPro" id="IPR036259">
    <property type="entry name" value="MFS_trans_sf"/>
</dbReference>
<sequence length="223" mass="24757">MAYLNVRSTSPAHVPHSPALLAHKARRLRLTTGDARYAAPLELAAPLSLAARVRHTVTLPFRILMREPLLIVTTLYMSFLYGVMYLMFEAFPVVFEQGHHFSSGAIVSVFYLLIFHPRYEAAAARAAPESVAPEIRLELALWGAPLLAISFFWFGWTSYPSISYWAPMLSGVMMGFSVIWIFLALFNYIVDVYLFVAASALAANTVIRSIAAAGFPVSIFSSF</sequence>
<organism evidence="6 7">
    <name type="scientific">Fibroporia radiculosa</name>
    <dbReference type="NCBI Taxonomy" id="599839"/>
    <lineage>
        <taxon>Eukaryota</taxon>
        <taxon>Fungi</taxon>
        <taxon>Dikarya</taxon>
        <taxon>Basidiomycota</taxon>
        <taxon>Agaricomycotina</taxon>
        <taxon>Agaricomycetes</taxon>
        <taxon>Polyporales</taxon>
        <taxon>Fibroporiaceae</taxon>
        <taxon>Fibroporia</taxon>
    </lineage>
</organism>
<name>J4GEI1_9APHY</name>
<feature type="transmembrane region" description="Helical" evidence="5">
    <location>
        <begin position="100"/>
        <end position="119"/>
    </location>
</feature>
<dbReference type="OrthoDB" id="9986881at2759"/>
<dbReference type="SUPFAM" id="SSF103473">
    <property type="entry name" value="MFS general substrate transporter"/>
    <property type="match status" value="1"/>
</dbReference>
<dbReference type="GO" id="GO:0005886">
    <property type="term" value="C:plasma membrane"/>
    <property type="evidence" value="ECO:0007669"/>
    <property type="project" value="TreeGrafter"/>
</dbReference>
<gene>
    <name evidence="6" type="ORF">FIBRA_07458</name>
</gene>
<proteinExistence type="predicted"/>
<evidence type="ECO:0000256" key="3">
    <source>
        <dbReference type="ARBA" id="ARBA00022989"/>
    </source>
</evidence>
<evidence type="ECO:0000313" key="7">
    <source>
        <dbReference type="Proteomes" id="UP000006352"/>
    </source>
</evidence>
<dbReference type="HOGENOM" id="CLU_008455_11_0_1"/>
<dbReference type="GeneID" id="24100159"/>
<evidence type="ECO:0000256" key="5">
    <source>
        <dbReference type="SAM" id="Phobius"/>
    </source>
</evidence>
<reference evidence="6 7" key="1">
    <citation type="journal article" date="2012" name="Appl. Environ. Microbiol.">
        <title>Short-read sequencing for genomic analysis of the brown rot fungus Fibroporia radiculosa.</title>
        <authorList>
            <person name="Tang J.D."/>
            <person name="Perkins A.D."/>
            <person name="Sonstegard T.S."/>
            <person name="Schroeder S.G."/>
            <person name="Burgess S.C."/>
            <person name="Diehl S.V."/>
        </authorList>
    </citation>
    <scope>NUCLEOTIDE SEQUENCE [LARGE SCALE GENOMIC DNA]</scope>
    <source>
        <strain evidence="6 7">TFFH 294</strain>
    </source>
</reference>
<dbReference type="AlphaFoldDB" id="J4GEI1"/>
<dbReference type="RefSeq" id="XP_012184531.1">
    <property type="nucleotide sequence ID" value="XM_012329141.1"/>
</dbReference>
<evidence type="ECO:0000256" key="4">
    <source>
        <dbReference type="ARBA" id="ARBA00023136"/>
    </source>
</evidence>
<dbReference type="PANTHER" id="PTHR23502">
    <property type="entry name" value="MAJOR FACILITATOR SUPERFAMILY"/>
    <property type="match status" value="1"/>
</dbReference>
<feature type="transmembrane region" description="Helical" evidence="5">
    <location>
        <begin position="69"/>
        <end position="88"/>
    </location>
</feature>
<evidence type="ECO:0000256" key="2">
    <source>
        <dbReference type="ARBA" id="ARBA00022692"/>
    </source>
</evidence>
<feature type="transmembrane region" description="Helical" evidence="5">
    <location>
        <begin position="192"/>
        <end position="215"/>
    </location>
</feature>
<comment type="subcellular location">
    <subcellularLocation>
        <location evidence="1">Membrane</location>
        <topology evidence="1">Multi-pass membrane protein</topology>
    </subcellularLocation>
</comment>
<feature type="transmembrane region" description="Helical" evidence="5">
    <location>
        <begin position="162"/>
        <end position="185"/>
    </location>
</feature>
<dbReference type="InParanoid" id="J4GEI1"/>
<dbReference type="GO" id="GO:0022857">
    <property type="term" value="F:transmembrane transporter activity"/>
    <property type="evidence" value="ECO:0007669"/>
    <property type="project" value="TreeGrafter"/>
</dbReference>
<dbReference type="EMBL" id="HE797183">
    <property type="protein sequence ID" value="CCM05248.1"/>
    <property type="molecule type" value="Genomic_DNA"/>
</dbReference>
<keyword evidence="7" id="KW-1185">Reference proteome</keyword>
<keyword evidence="2 5" id="KW-0812">Transmembrane</keyword>
<dbReference type="PANTHER" id="PTHR23502:SF173">
    <property type="entry name" value="MFS-MULTIDRUG-RESISTANCE TRANSPORTER-RELATED"/>
    <property type="match status" value="1"/>
</dbReference>